<keyword evidence="2" id="KW-0808">Transferase</keyword>
<dbReference type="PROSITE" id="PS51186">
    <property type="entry name" value="GNAT"/>
    <property type="match status" value="1"/>
</dbReference>
<dbReference type="PANTHER" id="PTHR39173">
    <property type="entry name" value="ACETYLTRANSFERASE"/>
    <property type="match status" value="1"/>
</dbReference>
<dbReference type="Pfam" id="PF13302">
    <property type="entry name" value="Acetyltransf_3"/>
    <property type="match status" value="1"/>
</dbReference>
<comment type="caution">
    <text evidence="2">The sequence shown here is derived from an EMBL/GenBank/DDBJ whole genome shotgun (WGS) entry which is preliminary data.</text>
</comment>
<name>A0A5C5RT21_9ACTN</name>
<dbReference type="InterPro" id="IPR016181">
    <property type="entry name" value="Acyl_CoA_acyltransferase"/>
</dbReference>
<dbReference type="RefSeq" id="WP_146432958.1">
    <property type="nucleotide sequence ID" value="NZ_VIGV01000002.1"/>
</dbReference>
<dbReference type="OrthoDB" id="9797989at2"/>
<protein>
    <submittedName>
        <fullName evidence="2">GNAT family N-acetyltransferase</fullName>
    </submittedName>
</protein>
<dbReference type="Proteomes" id="UP000319792">
    <property type="component" value="Unassembled WGS sequence"/>
</dbReference>
<dbReference type="CDD" id="cd04301">
    <property type="entry name" value="NAT_SF"/>
    <property type="match status" value="1"/>
</dbReference>
<reference evidence="2 3" key="1">
    <citation type="submission" date="2019-08" db="EMBL/GenBank/DDBJ databases">
        <title>Tsukamurella conjunctivitidis sp. nov., Tsukamurella assacharolytica sp. nov. and Tsukamurella sputae sp. nov. isolated from patients with conjunctivitis, bacteraemia (lymphoma) and respiratory infection (sputum) in Hong Kong.</title>
        <authorList>
            <person name="Fok K.M.N."/>
            <person name="Fong J.Y.H."/>
        </authorList>
    </citation>
    <scope>NUCLEOTIDE SEQUENCE [LARGE SCALE GENOMIC DNA]</scope>
    <source>
        <strain evidence="2 3">HKU70</strain>
    </source>
</reference>
<dbReference type="InterPro" id="IPR000182">
    <property type="entry name" value="GNAT_dom"/>
</dbReference>
<accession>A0A5C5RT21</accession>
<evidence type="ECO:0000313" key="2">
    <source>
        <dbReference type="EMBL" id="TWS25185.1"/>
    </source>
</evidence>
<gene>
    <name evidence="2" type="ORF">FK268_08215</name>
</gene>
<sequence>MTIELIAPDVAWHDEWMRNAAEWGGVTHHPGAGRPAARDLDLGTPSGFETWVERLTAMTTADRAGDLVPATTWWIVRGDRYLGGIQLRHVLNDLLAELGGHIGYHVRPSARRQGVASAALREVVRRAGEIGVTEVLVTCDESNTGSRRTAESAGGVLTRIRPVDDYAIEHDFLEPLCHYWIPTSS</sequence>
<organism evidence="2 3">
    <name type="scientific">Tsukamurella sputi</name>
    <dbReference type="NCBI Taxonomy" id="2591848"/>
    <lineage>
        <taxon>Bacteria</taxon>
        <taxon>Bacillati</taxon>
        <taxon>Actinomycetota</taxon>
        <taxon>Actinomycetes</taxon>
        <taxon>Mycobacteriales</taxon>
        <taxon>Tsukamurellaceae</taxon>
        <taxon>Tsukamurella</taxon>
    </lineage>
</organism>
<dbReference type="Gene3D" id="3.40.630.30">
    <property type="match status" value="1"/>
</dbReference>
<keyword evidence="3" id="KW-1185">Reference proteome</keyword>
<feature type="domain" description="N-acetyltransferase" evidence="1">
    <location>
        <begin position="31"/>
        <end position="175"/>
    </location>
</feature>
<dbReference type="GO" id="GO:0016747">
    <property type="term" value="F:acyltransferase activity, transferring groups other than amino-acyl groups"/>
    <property type="evidence" value="ECO:0007669"/>
    <property type="project" value="InterPro"/>
</dbReference>
<dbReference type="SUPFAM" id="SSF55729">
    <property type="entry name" value="Acyl-CoA N-acyltransferases (Nat)"/>
    <property type="match status" value="1"/>
</dbReference>
<dbReference type="AlphaFoldDB" id="A0A5C5RT21"/>
<evidence type="ECO:0000313" key="3">
    <source>
        <dbReference type="Proteomes" id="UP000319792"/>
    </source>
</evidence>
<dbReference type="EMBL" id="VIGV01000002">
    <property type="protein sequence ID" value="TWS25185.1"/>
    <property type="molecule type" value="Genomic_DNA"/>
</dbReference>
<evidence type="ECO:0000259" key="1">
    <source>
        <dbReference type="PROSITE" id="PS51186"/>
    </source>
</evidence>
<proteinExistence type="predicted"/>
<dbReference type="PANTHER" id="PTHR39173:SF1">
    <property type="entry name" value="ACETYLTRANSFERASE"/>
    <property type="match status" value="1"/>
</dbReference>